<evidence type="ECO:0000313" key="1">
    <source>
        <dbReference type="EMBL" id="MCJ8732319.1"/>
    </source>
</evidence>
<proteinExistence type="predicted"/>
<evidence type="ECO:0000313" key="2">
    <source>
        <dbReference type="Proteomes" id="UP000830395"/>
    </source>
</evidence>
<gene>
    <name evidence="1" type="ORF">PDJAM_G00209990</name>
</gene>
<reference evidence="1" key="1">
    <citation type="submission" date="2020-02" db="EMBL/GenBank/DDBJ databases">
        <title>Genome sequencing of the panga catfish, Pangasius djambal.</title>
        <authorList>
            <person name="Wen M."/>
            <person name="Zahm M."/>
            <person name="Roques C."/>
            <person name="Cabau C."/>
            <person name="Klopp C."/>
            <person name="Donnadieu C."/>
            <person name="Jouanno E."/>
            <person name="Avarre J.-C."/>
            <person name="Campet M."/>
            <person name="Ha T."/>
            <person name="Dugue R."/>
            <person name="Lampietro C."/>
            <person name="Louis A."/>
            <person name="Herpin A."/>
            <person name="Echchiki A."/>
            <person name="Berthelot C."/>
            <person name="Parey E."/>
            <person name="Roest-Crollius H."/>
            <person name="Braasch I."/>
            <person name="Postlethwait J.H."/>
            <person name="Bobe J."/>
            <person name="Montfort J."/>
            <person name="Bouchez O."/>
            <person name="Begum T."/>
            <person name="Schartl M."/>
            <person name="Gustiano R."/>
            <person name="Guiguen Y."/>
        </authorList>
    </citation>
    <scope>NUCLEOTIDE SEQUENCE</scope>
    <source>
        <strain evidence="1">Pdj_M5554</strain>
    </source>
</reference>
<dbReference type="Proteomes" id="UP000830395">
    <property type="component" value="Chromosome 5"/>
</dbReference>
<comment type="caution">
    <text evidence="1">The sequence shown here is derived from an EMBL/GenBank/DDBJ whole genome shotgun (WGS) entry which is preliminary data.</text>
</comment>
<dbReference type="EMBL" id="CM040979">
    <property type="protein sequence ID" value="MCJ8732319.1"/>
    <property type="molecule type" value="Genomic_DNA"/>
</dbReference>
<accession>A0ACC5Y9K1</accession>
<keyword evidence="2" id="KW-1185">Reference proteome</keyword>
<organism evidence="1 2">
    <name type="scientific">Pangasius djambal</name>
    <dbReference type="NCBI Taxonomy" id="1691987"/>
    <lineage>
        <taxon>Eukaryota</taxon>
        <taxon>Metazoa</taxon>
        <taxon>Chordata</taxon>
        <taxon>Craniata</taxon>
        <taxon>Vertebrata</taxon>
        <taxon>Euteleostomi</taxon>
        <taxon>Actinopterygii</taxon>
        <taxon>Neopterygii</taxon>
        <taxon>Teleostei</taxon>
        <taxon>Ostariophysi</taxon>
        <taxon>Siluriformes</taxon>
        <taxon>Pangasiidae</taxon>
        <taxon>Pangasius</taxon>
    </lineage>
</organism>
<name>A0ACC5Y9K1_9TELE</name>
<sequence>MKDPSDIRIPVDVYESTKETNKRQAGHGMSMPESEYSLRAYCSILYLKPRMQIILRGLKVEALFVTKTLAKKEGITITFGYNTKSKGHYGLMMYHKNRLIKAYERVACQRKANSTGVGVIGVIECNYLTPTHNKQDFENTDEYRSCTVEEEPEDSDDEQPGYQKTYKQHERNQKLQEEKNRQQMEEEQRTAALNEQDTALLRKEQDLMRQLRSSSPSTHRSSIQRAPSSTVNSSSLTGSSPSVNNSIITHFTAFPSTPTGKKRALSPSQENPEKKSARMRPLLDIQDIPSTSTALFEALCLPAMFIPYSEGNKGVGTDIKTEPKDSGDDVIDKSTVKKEQCNEFTQTSSEDLQNYKVLYLQVKEEIKQIQQKLREQEKEQEKLKGKVDSLKDEKYTLLTCWESLQKEVGVEELEWPAQSPGLNPNEHLWDELVHRLHLRPPHPTSVPDFTYALVAE</sequence>
<protein>
    <submittedName>
        <fullName evidence="1">Uncharacterized protein</fullName>
    </submittedName>
</protein>